<feature type="transmembrane region" description="Helical" evidence="1">
    <location>
        <begin position="34"/>
        <end position="67"/>
    </location>
</feature>
<comment type="caution">
    <text evidence="2">The sequence shown here is derived from an EMBL/GenBank/DDBJ whole genome shotgun (WGS) entry which is preliminary data.</text>
</comment>
<sequence length="220" mass="24387">MMLCCCSCCPALRTQVETWFRDYDKIQSSAVILIYVQIGCALIGSLGALYNGVLLIHLGIALFALVAIESSSQSLGRTYAVLLFCSILLDISWFILFAHEIWHIPSDIYGAFVIFSVKLTLCMQIIGLSVRLSSSFLWIQMYRLGVSYLETSVPRDADADLRNSFLNPATPSIVRDPSGSDEVLGGSIYDPAYYSSLFEDGKDNSCLHEVDNDTRNLQVV</sequence>
<evidence type="ECO:0000313" key="2">
    <source>
        <dbReference type="EMBL" id="KAL3518898.1"/>
    </source>
</evidence>
<name>A0ABD2ZME5_9GENT</name>
<keyword evidence="1" id="KW-0812">Transmembrane</keyword>
<dbReference type="AlphaFoldDB" id="A0ABD2ZME5"/>
<evidence type="ECO:0000256" key="1">
    <source>
        <dbReference type="SAM" id="Phobius"/>
    </source>
</evidence>
<dbReference type="PANTHER" id="PTHR35471:SF1">
    <property type="entry name" value="OS07G0223700 PROTEIN"/>
    <property type="match status" value="1"/>
</dbReference>
<proteinExistence type="predicted"/>
<accession>A0ABD2ZME5</accession>
<organism evidence="2 3">
    <name type="scientific">Cinchona calisaya</name>
    <dbReference type="NCBI Taxonomy" id="153742"/>
    <lineage>
        <taxon>Eukaryota</taxon>
        <taxon>Viridiplantae</taxon>
        <taxon>Streptophyta</taxon>
        <taxon>Embryophyta</taxon>
        <taxon>Tracheophyta</taxon>
        <taxon>Spermatophyta</taxon>
        <taxon>Magnoliopsida</taxon>
        <taxon>eudicotyledons</taxon>
        <taxon>Gunneridae</taxon>
        <taxon>Pentapetalae</taxon>
        <taxon>asterids</taxon>
        <taxon>lamiids</taxon>
        <taxon>Gentianales</taxon>
        <taxon>Rubiaceae</taxon>
        <taxon>Cinchonoideae</taxon>
        <taxon>Cinchoneae</taxon>
        <taxon>Cinchona</taxon>
    </lineage>
</organism>
<protein>
    <recommendedName>
        <fullName evidence="4">Transmembrane protein</fullName>
    </recommendedName>
</protein>
<keyword evidence="1" id="KW-0472">Membrane</keyword>
<feature type="transmembrane region" description="Helical" evidence="1">
    <location>
        <begin position="108"/>
        <end position="130"/>
    </location>
</feature>
<gene>
    <name evidence="2" type="ORF">ACH5RR_021487</name>
</gene>
<reference evidence="2 3" key="1">
    <citation type="submission" date="2024-11" db="EMBL/GenBank/DDBJ databases">
        <title>A near-complete genome assembly of Cinchona calisaya.</title>
        <authorList>
            <person name="Lian D.C."/>
            <person name="Zhao X.W."/>
            <person name="Wei L."/>
        </authorList>
    </citation>
    <scope>NUCLEOTIDE SEQUENCE [LARGE SCALE GENOMIC DNA]</scope>
    <source>
        <tissue evidence="2">Nenye</tissue>
    </source>
</reference>
<keyword evidence="1" id="KW-1133">Transmembrane helix</keyword>
<keyword evidence="3" id="KW-1185">Reference proteome</keyword>
<dbReference type="PANTHER" id="PTHR35471">
    <property type="entry name" value="OS07G0223700 PROTEIN"/>
    <property type="match status" value="1"/>
</dbReference>
<dbReference type="Proteomes" id="UP001630127">
    <property type="component" value="Unassembled WGS sequence"/>
</dbReference>
<evidence type="ECO:0000313" key="3">
    <source>
        <dbReference type="Proteomes" id="UP001630127"/>
    </source>
</evidence>
<dbReference type="EMBL" id="JBJUIK010000009">
    <property type="protein sequence ID" value="KAL3518898.1"/>
    <property type="molecule type" value="Genomic_DNA"/>
</dbReference>
<feature type="transmembrane region" description="Helical" evidence="1">
    <location>
        <begin position="79"/>
        <end position="102"/>
    </location>
</feature>
<evidence type="ECO:0008006" key="4">
    <source>
        <dbReference type="Google" id="ProtNLM"/>
    </source>
</evidence>